<dbReference type="GO" id="GO:0006457">
    <property type="term" value="P:protein folding"/>
    <property type="evidence" value="ECO:0007669"/>
    <property type="project" value="TreeGrafter"/>
</dbReference>
<dbReference type="PANTHER" id="PTHR45809:SF3">
    <property type="entry name" value="VIRAL IAP-ASSOCIATED FACTOR HOMOLOG"/>
    <property type="match status" value="1"/>
</dbReference>
<evidence type="ECO:0000313" key="3">
    <source>
        <dbReference type="EMBL" id="KAF0306308.1"/>
    </source>
</evidence>
<comment type="similarity">
    <text evidence="1">Belongs to the phosducin family.</text>
</comment>
<dbReference type="AlphaFoldDB" id="A0A6A4WVG8"/>
<evidence type="ECO:0000259" key="2">
    <source>
        <dbReference type="Pfam" id="PF02114"/>
    </source>
</evidence>
<dbReference type="Gene3D" id="3.40.30.10">
    <property type="entry name" value="Glutaredoxin"/>
    <property type="match status" value="1"/>
</dbReference>
<keyword evidence="4" id="KW-1185">Reference proteome</keyword>
<organism evidence="3 4">
    <name type="scientific">Amphibalanus amphitrite</name>
    <name type="common">Striped barnacle</name>
    <name type="synonym">Balanus amphitrite</name>
    <dbReference type="NCBI Taxonomy" id="1232801"/>
    <lineage>
        <taxon>Eukaryota</taxon>
        <taxon>Metazoa</taxon>
        <taxon>Ecdysozoa</taxon>
        <taxon>Arthropoda</taxon>
        <taxon>Crustacea</taxon>
        <taxon>Multicrustacea</taxon>
        <taxon>Cirripedia</taxon>
        <taxon>Thoracica</taxon>
        <taxon>Thoracicalcarea</taxon>
        <taxon>Balanomorpha</taxon>
        <taxon>Balanoidea</taxon>
        <taxon>Balanidae</taxon>
        <taxon>Amphibalaninae</taxon>
        <taxon>Amphibalanus</taxon>
    </lineage>
</organism>
<reference evidence="3 4" key="1">
    <citation type="submission" date="2019-07" db="EMBL/GenBank/DDBJ databases">
        <title>Draft genome assembly of a fouling barnacle, Amphibalanus amphitrite (Darwin, 1854): The first reference genome for Thecostraca.</title>
        <authorList>
            <person name="Kim W."/>
        </authorList>
    </citation>
    <scope>NUCLEOTIDE SEQUENCE [LARGE SCALE GENOMIC DNA]</scope>
    <source>
        <strain evidence="3">SNU_AA5</strain>
        <tissue evidence="3">Soma without cirri and trophi</tissue>
    </source>
</reference>
<feature type="domain" description="Phosducin" evidence="2">
    <location>
        <begin position="42"/>
        <end position="177"/>
    </location>
</feature>
<dbReference type="CDD" id="cd02988">
    <property type="entry name" value="Phd_like_VIAF"/>
    <property type="match status" value="1"/>
</dbReference>
<dbReference type="Pfam" id="PF02114">
    <property type="entry name" value="Phosducin"/>
    <property type="match status" value="1"/>
</dbReference>
<dbReference type="InterPro" id="IPR036249">
    <property type="entry name" value="Thioredoxin-like_sf"/>
</dbReference>
<dbReference type="GO" id="GO:0005737">
    <property type="term" value="C:cytoplasm"/>
    <property type="evidence" value="ECO:0007669"/>
    <property type="project" value="TreeGrafter"/>
</dbReference>
<dbReference type="PANTHER" id="PTHR45809">
    <property type="entry name" value="VIRAL IAP-ASSOCIATED FACTOR HOMOLOG"/>
    <property type="match status" value="1"/>
</dbReference>
<dbReference type="InterPro" id="IPR051498">
    <property type="entry name" value="Phosducin-like_chap/apop_reg"/>
</dbReference>
<dbReference type="InterPro" id="IPR024253">
    <property type="entry name" value="Phosducin_thioredoxin-like_dom"/>
</dbReference>
<gene>
    <name evidence="3" type="primary">viaf</name>
    <name evidence="3" type="ORF">FJT64_022106</name>
</gene>
<comment type="caution">
    <text evidence="3">The sequence shown here is derived from an EMBL/GenBank/DDBJ whole genome shotgun (WGS) entry which is preliminary data.</text>
</comment>
<dbReference type="OrthoDB" id="45518at2759"/>
<protein>
    <submittedName>
        <fullName evidence="3">Viral IAP-associated factor</fullName>
    </submittedName>
</protein>
<name>A0A6A4WVG8_AMPAM</name>
<accession>A0A6A4WVG8</accession>
<proteinExistence type="inferred from homology"/>
<evidence type="ECO:0000313" key="4">
    <source>
        <dbReference type="Proteomes" id="UP000440578"/>
    </source>
</evidence>
<evidence type="ECO:0000256" key="1">
    <source>
        <dbReference type="ARBA" id="ARBA00009686"/>
    </source>
</evidence>
<dbReference type="SUPFAM" id="SSF52833">
    <property type="entry name" value="Thioredoxin-like"/>
    <property type="match status" value="1"/>
</dbReference>
<sequence length="235" mass="26739">MQNPDEDTEWNDVLRAKGILPAKEKEITEQDIVQMVEDTVSKKVNGRGLDEMGLDELDELEDDEDERVLLEYRQKRIQEMKAAAQAAKYGEVREISAEDYVEQVNRAGDGIWVVLHLYKQGIPLCTLINQYLTALAGKFPATKFLKSISTTCIPNYPDKNLPTLFVYHEGNMKGQLVGPMTFGGMNLKCDELEWMISQIGAVKTDLESDPRHKVRDVLMSQLGGRRQEDSDEDDW</sequence>
<dbReference type="EMBL" id="VIIS01000674">
    <property type="protein sequence ID" value="KAF0306308.1"/>
    <property type="molecule type" value="Genomic_DNA"/>
</dbReference>
<dbReference type="Proteomes" id="UP000440578">
    <property type="component" value="Unassembled WGS sequence"/>
</dbReference>